<evidence type="ECO:0000313" key="4">
    <source>
        <dbReference type="Proteomes" id="UP001620626"/>
    </source>
</evidence>
<dbReference type="InterPro" id="IPR002083">
    <property type="entry name" value="MATH/TRAF_dom"/>
</dbReference>
<dbReference type="SMART" id="SM00061">
    <property type="entry name" value="MATH"/>
    <property type="match status" value="3"/>
</dbReference>
<dbReference type="SUPFAM" id="SSF49599">
    <property type="entry name" value="TRAF domain-like"/>
    <property type="match status" value="3"/>
</dbReference>
<dbReference type="Pfam" id="PF22486">
    <property type="entry name" value="MATH_2"/>
    <property type="match status" value="1"/>
</dbReference>
<evidence type="ECO:0000313" key="3">
    <source>
        <dbReference type="EMBL" id="KAL3120076.1"/>
    </source>
</evidence>
<reference evidence="3 4" key="1">
    <citation type="submission" date="2024-10" db="EMBL/GenBank/DDBJ databases">
        <authorList>
            <person name="Kim D."/>
        </authorList>
    </citation>
    <scope>NUCLEOTIDE SEQUENCE [LARGE SCALE GENOMIC DNA]</scope>
    <source>
        <strain evidence="3">BH-2024</strain>
    </source>
</reference>
<dbReference type="SUPFAM" id="SSF54695">
    <property type="entry name" value="POZ domain"/>
    <property type="match status" value="1"/>
</dbReference>
<evidence type="ECO:0000259" key="2">
    <source>
        <dbReference type="PROSITE" id="PS50144"/>
    </source>
</evidence>
<dbReference type="PROSITE" id="PS50144">
    <property type="entry name" value="MATH"/>
    <property type="match status" value="3"/>
</dbReference>
<feature type="domain" description="MATH" evidence="2">
    <location>
        <begin position="294"/>
        <end position="429"/>
    </location>
</feature>
<dbReference type="InterPro" id="IPR011333">
    <property type="entry name" value="SKP1/BTB/POZ_sf"/>
</dbReference>
<accession>A0ABD2LXX8</accession>
<dbReference type="EMBL" id="JBICBT010000225">
    <property type="protein sequence ID" value="KAL3120076.1"/>
    <property type="molecule type" value="Genomic_DNA"/>
</dbReference>
<dbReference type="Gene3D" id="2.60.210.10">
    <property type="entry name" value="Apoptosis, Tumor Necrosis Factor Receptor Associated Protein 2, Chain A"/>
    <property type="match status" value="3"/>
</dbReference>
<feature type="domain" description="BTB" evidence="1">
    <location>
        <begin position="18"/>
        <end position="97"/>
    </location>
</feature>
<feature type="domain" description="MATH" evidence="2">
    <location>
        <begin position="447"/>
        <end position="580"/>
    </location>
</feature>
<dbReference type="SMART" id="SM00225">
    <property type="entry name" value="BTB"/>
    <property type="match status" value="1"/>
</dbReference>
<dbReference type="PROSITE" id="PS50097">
    <property type="entry name" value="BTB"/>
    <property type="match status" value="1"/>
</dbReference>
<comment type="caution">
    <text evidence="3">The sequence shown here is derived from an EMBL/GenBank/DDBJ whole genome shotgun (WGS) entry which is preliminary data.</text>
</comment>
<dbReference type="Pfam" id="PF07707">
    <property type="entry name" value="BACK"/>
    <property type="match status" value="1"/>
</dbReference>
<dbReference type="Proteomes" id="UP001620626">
    <property type="component" value="Unassembled WGS sequence"/>
</dbReference>
<dbReference type="InterPro" id="IPR011705">
    <property type="entry name" value="BACK"/>
</dbReference>
<dbReference type="Gene3D" id="3.30.710.10">
    <property type="entry name" value="Potassium Channel Kv1.1, Chain A"/>
    <property type="match status" value="1"/>
</dbReference>
<dbReference type="InterPro" id="IPR000210">
    <property type="entry name" value="BTB/POZ_dom"/>
</dbReference>
<protein>
    <recommendedName>
        <fullName evidence="5">BTB domain-containing protein</fullName>
    </recommendedName>
</protein>
<dbReference type="SMART" id="SM00875">
    <property type="entry name" value="BACK"/>
    <property type="match status" value="1"/>
</dbReference>
<dbReference type="InterPro" id="IPR008974">
    <property type="entry name" value="TRAF-like"/>
</dbReference>
<gene>
    <name evidence="3" type="ORF">niasHT_003328</name>
</gene>
<dbReference type="Gene3D" id="1.25.40.420">
    <property type="match status" value="1"/>
</dbReference>
<sequence length="748" mass="85608">MPSSMDRMRHLLSTAEHSDVHFLVGDGDAKEILPSHQLILKNASNVFEAMFRPDAKKEQGQNASVNCPAVIEVPDVEVSAFKVMLSFIYADDLDELDGNNAMALLYAAKKYNIPDLVDACLQIPISELRNVFFAFAQARLFKLEAFSLKCLRYICQNAVQLFESNDFLQIDQNMLCVFLDNDLLLFSDEFEIWKTALRWADEKCRQNGIECSLENRRAMLGSALFKIRFTNIHEEDFSKFVVPSGVLTMEEVLGVYQFNAHPFLHLHGIPGLYSLKFPSHGRIFDWKKAKDNRKGTLSLDIEKLSEFAGESVGSRRLSDAVDINGFEWKIKAELRKKTDDTDDKKCLGFYLWCNAKEGGPLNCVYSAIYRIVSEKREADNCIGTRCDCVINKAHIVRGFTNFITFEELMEPSNGFYNREDDKVTLAIDITMKDEKIEKFIADPNKSNGTLCMEIEKLSEFAREIKGSERKSEAFRITGMPWKISAEIEMEYENNEKWLGFYLLCDDASEKDEHWSRKCSATLRIVSQKNGTEDLIGRLNNLIFDKKSTEWGFSNFIRFAELMDPSKGFYNREEDKMELAIDFIMNETKMEKIISDPNKSNGTLSMEIEELSAFAREIGGSERISETAVYIKGMPWKISAEIVMDGVKSNEKRLCFSLLSDDAPKEDENWSCNCSGTFQIVSQKNGVSNFISEFDDDVFDYNENKWAYLYSISFAELMDPEKSFYDQSEDKVTLAIEFTVNEAKPEDKS</sequence>
<dbReference type="Pfam" id="PF00917">
    <property type="entry name" value="MATH"/>
    <property type="match status" value="1"/>
</dbReference>
<feature type="domain" description="MATH" evidence="2">
    <location>
        <begin position="600"/>
        <end position="735"/>
    </location>
</feature>
<dbReference type="Pfam" id="PF00651">
    <property type="entry name" value="BTB"/>
    <property type="match status" value="1"/>
</dbReference>
<dbReference type="PANTHER" id="PTHR45774:SF3">
    <property type="entry name" value="BTB (POZ) DOMAIN-CONTAINING 2B-RELATED"/>
    <property type="match status" value="1"/>
</dbReference>
<dbReference type="AlphaFoldDB" id="A0ABD2LXX8"/>
<organism evidence="3 4">
    <name type="scientific">Heterodera trifolii</name>
    <dbReference type="NCBI Taxonomy" id="157864"/>
    <lineage>
        <taxon>Eukaryota</taxon>
        <taxon>Metazoa</taxon>
        <taxon>Ecdysozoa</taxon>
        <taxon>Nematoda</taxon>
        <taxon>Chromadorea</taxon>
        <taxon>Rhabditida</taxon>
        <taxon>Tylenchina</taxon>
        <taxon>Tylenchomorpha</taxon>
        <taxon>Tylenchoidea</taxon>
        <taxon>Heteroderidae</taxon>
        <taxon>Heteroderinae</taxon>
        <taxon>Heterodera</taxon>
    </lineage>
</organism>
<evidence type="ECO:0008006" key="5">
    <source>
        <dbReference type="Google" id="ProtNLM"/>
    </source>
</evidence>
<proteinExistence type="predicted"/>
<name>A0ABD2LXX8_9BILA</name>
<evidence type="ECO:0000259" key="1">
    <source>
        <dbReference type="PROSITE" id="PS50097"/>
    </source>
</evidence>
<keyword evidence="4" id="KW-1185">Reference proteome</keyword>
<dbReference type="PANTHER" id="PTHR45774">
    <property type="entry name" value="BTB/POZ DOMAIN-CONTAINING"/>
    <property type="match status" value="1"/>
</dbReference>